<feature type="repeat" description="PPR" evidence="2">
    <location>
        <begin position="940"/>
        <end position="974"/>
    </location>
</feature>
<feature type="region of interest" description="Disordered" evidence="3">
    <location>
        <begin position="1"/>
        <end position="34"/>
    </location>
</feature>
<feature type="compositionally biased region" description="Pro residues" evidence="3">
    <location>
        <begin position="148"/>
        <end position="163"/>
    </location>
</feature>
<dbReference type="NCBIfam" id="TIGR00756">
    <property type="entry name" value="PPR"/>
    <property type="match status" value="6"/>
</dbReference>
<feature type="domain" description="Smr" evidence="4">
    <location>
        <begin position="1050"/>
        <end position="1137"/>
    </location>
</feature>
<gene>
    <name evidence="5" type="ORF">NSK_004643</name>
</gene>
<dbReference type="PANTHER" id="PTHR47447">
    <property type="entry name" value="OS03G0856100 PROTEIN"/>
    <property type="match status" value="1"/>
</dbReference>
<dbReference type="InterPro" id="IPR036063">
    <property type="entry name" value="Smr_dom_sf"/>
</dbReference>
<evidence type="ECO:0000313" key="6">
    <source>
        <dbReference type="Proteomes" id="UP000355283"/>
    </source>
</evidence>
<dbReference type="SUPFAM" id="SSF160443">
    <property type="entry name" value="SMR domain-like"/>
    <property type="match status" value="1"/>
</dbReference>
<organism evidence="5 6">
    <name type="scientific">Nannochloropsis salina CCMP1776</name>
    <dbReference type="NCBI Taxonomy" id="1027361"/>
    <lineage>
        <taxon>Eukaryota</taxon>
        <taxon>Sar</taxon>
        <taxon>Stramenopiles</taxon>
        <taxon>Ochrophyta</taxon>
        <taxon>Eustigmatophyceae</taxon>
        <taxon>Eustigmatales</taxon>
        <taxon>Monodopsidaceae</taxon>
        <taxon>Microchloropsis</taxon>
        <taxon>Microchloropsis salina</taxon>
    </lineage>
</organism>
<dbReference type="PANTHER" id="PTHR47447:SF24">
    <property type="entry name" value="PENTATRICOPEPTIDE REPEAT-CONTAINING PROTEIN"/>
    <property type="match status" value="1"/>
</dbReference>
<dbReference type="InterPro" id="IPR033443">
    <property type="entry name" value="PROP1-like_PPR_dom"/>
</dbReference>
<feature type="compositionally biased region" description="Basic and acidic residues" evidence="3">
    <location>
        <begin position="878"/>
        <end position="892"/>
    </location>
</feature>
<keyword evidence="1" id="KW-0677">Repeat</keyword>
<feature type="repeat" description="PPR" evidence="2">
    <location>
        <begin position="698"/>
        <end position="732"/>
    </location>
</feature>
<feature type="repeat" description="PPR" evidence="2">
    <location>
        <begin position="556"/>
        <end position="590"/>
    </location>
</feature>
<dbReference type="Pfam" id="PF01535">
    <property type="entry name" value="PPR"/>
    <property type="match status" value="1"/>
</dbReference>
<dbReference type="Gene3D" id="3.30.1370.110">
    <property type="match status" value="1"/>
</dbReference>
<dbReference type="Proteomes" id="UP000355283">
    <property type="component" value="Unassembled WGS sequence"/>
</dbReference>
<dbReference type="PROSITE" id="PS51375">
    <property type="entry name" value="PPR"/>
    <property type="match status" value="11"/>
</dbReference>
<feature type="repeat" description="PPR" evidence="2">
    <location>
        <begin position="663"/>
        <end position="697"/>
    </location>
</feature>
<feature type="region of interest" description="Disordered" evidence="3">
    <location>
        <begin position="1144"/>
        <end position="1172"/>
    </location>
</feature>
<feature type="region of interest" description="Disordered" evidence="3">
    <location>
        <begin position="872"/>
        <end position="895"/>
    </location>
</feature>
<reference evidence="5 6" key="1">
    <citation type="submission" date="2019-01" db="EMBL/GenBank/DDBJ databases">
        <title>Nuclear Genome Assembly of the Microalgal Biofuel strain Nannochloropsis salina CCMP1776.</title>
        <authorList>
            <person name="Hovde B."/>
        </authorList>
    </citation>
    <scope>NUCLEOTIDE SEQUENCE [LARGE SCALE GENOMIC DNA]</scope>
    <source>
        <strain evidence="5 6">CCMP1776</strain>
    </source>
</reference>
<evidence type="ECO:0000256" key="3">
    <source>
        <dbReference type="SAM" id="MobiDB-lite"/>
    </source>
</evidence>
<feature type="region of interest" description="Disordered" evidence="3">
    <location>
        <begin position="118"/>
        <end position="189"/>
    </location>
</feature>
<feature type="repeat" description="PPR" evidence="2">
    <location>
        <begin position="591"/>
        <end position="625"/>
    </location>
</feature>
<feature type="repeat" description="PPR" evidence="2">
    <location>
        <begin position="520"/>
        <end position="554"/>
    </location>
</feature>
<accession>A0A4D9CXQ2</accession>
<feature type="repeat" description="PPR" evidence="2">
    <location>
        <begin position="733"/>
        <end position="767"/>
    </location>
</feature>
<evidence type="ECO:0000259" key="4">
    <source>
        <dbReference type="PROSITE" id="PS50828"/>
    </source>
</evidence>
<dbReference type="EMBL" id="SDOX01000020">
    <property type="protein sequence ID" value="TFJ84171.1"/>
    <property type="molecule type" value="Genomic_DNA"/>
</dbReference>
<dbReference type="Pfam" id="PF13041">
    <property type="entry name" value="PPR_2"/>
    <property type="match status" value="3"/>
</dbReference>
<feature type="repeat" description="PPR" evidence="2">
    <location>
        <begin position="905"/>
        <end position="939"/>
    </location>
</feature>
<evidence type="ECO:0000256" key="2">
    <source>
        <dbReference type="PROSITE-ProRule" id="PRU00708"/>
    </source>
</evidence>
<feature type="compositionally biased region" description="Basic and acidic residues" evidence="3">
    <location>
        <begin position="791"/>
        <end position="817"/>
    </location>
</feature>
<feature type="region of interest" description="Disordered" evidence="3">
    <location>
        <begin position="786"/>
        <end position="856"/>
    </location>
</feature>
<dbReference type="Pfam" id="PF13812">
    <property type="entry name" value="PPR_3"/>
    <property type="match status" value="1"/>
</dbReference>
<dbReference type="AlphaFoldDB" id="A0A4D9CXQ2"/>
<feature type="compositionally biased region" description="Acidic residues" evidence="3">
    <location>
        <begin position="1156"/>
        <end position="1172"/>
    </location>
</feature>
<feature type="repeat" description="PPR" evidence="2">
    <location>
        <begin position="310"/>
        <end position="344"/>
    </location>
</feature>
<dbReference type="Pfam" id="PF17177">
    <property type="entry name" value="PPR_long"/>
    <property type="match status" value="1"/>
</dbReference>
<protein>
    <recommendedName>
        <fullName evidence="4">Smr domain-containing protein</fullName>
    </recommendedName>
</protein>
<dbReference type="InterPro" id="IPR011990">
    <property type="entry name" value="TPR-like_helical_dom_sf"/>
</dbReference>
<evidence type="ECO:0000313" key="5">
    <source>
        <dbReference type="EMBL" id="TFJ84171.1"/>
    </source>
</evidence>
<keyword evidence="6" id="KW-1185">Reference proteome</keyword>
<dbReference type="OrthoDB" id="185373at2759"/>
<evidence type="ECO:0000256" key="1">
    <source>
        <dbReference type="ARBA" id="ARBA00022737"/>
    </source>
</evidence>
<proteinExistence type="predicted"/>
<name>A0A4D9CXQ2_9STRA</name>
<feature type="repeat" description="PPR" evidence="2">
    <location>
        <begin position="450"/>
        <end position="484"/>
    </location>
</feature>
<feature type="repeat" description="PPR" evidence="2">
    <location>
        <begin position="485"/>
        <end position="519"/>
    </location>
</feature>
<dbReference type="Gene3D" id="1.25.40.10">
    <property type="entry name" value="Tetratricopeptide repeat domain"/>
    <property type="match status" value="5"/>
</dbReference>
<dbReference type="InterPro" id="IPR002885">
    <property type="entry name" value="PPR_rpt"/>
</dbReference>
<comment type="caution">
    <text evidence="5">The sequence shown here is derived from an EMBL/GenBank/DDBJ whole genome shotgun (WGS) entry which is preliminary data.</text>
</comment>
<dbReference type="PROSITE" id="PS50828">
    <property type="entry name" value="SMR"/>
    <property type="match status" value="1"/>
</dbReference>
<dbReference type="InterPro" id="IPR002625">
    <property type="entry name" value="Smr_dom"/>
</dbReference>
<feature type="compositionally biased region" description="Basic and acidic residues" evidence="3">
    <location>
        <begin position="824"/>
        <end position="833"/>
    </location>
</feature>
<sequence>MGNRVEASQIVAADDSKWRRRRRRGRGGNQVGPSRLPDTIYSFRVATAMLVTGLSILTSSGPGGSRVHAFVLPVSFSSSTVSSSPLLLSAGALRGTRPHTRPPPASLLAASLISKDQDSYQHLSGEGASPSCFSPPPPSTPSSARPSSRPPLPPRLPPRPQPFQEPYSQQHPYQAPPRSPHSFRSSSRNATRWVEAAHINGTALPPQDYLILKDLVRRREAMQARAFCFSLLEDSRPLSVHSYLTLMKNLGRAGDWEGAVGIFEALRLRHQGVGGKEFMKLIRVLARAGQYEAAMAYWDKAEALGLGPPSILDFNKLFDILGRAKQWPRCRSLYEKMFAMGVRPNKSTYQVLAHSAAVSAPWSEVLRILDAATLASCASNYVFTMALKGLKVRRNWKAAWALIQEMRERWHITPDTVTYTAAISACERSSNCTVALSLVALMEVDGAHPNQYTYSAAISACGRGGRLDEAKRLWGEMKSRGLRPNLVVYNTMLSACERGGDVDAAFDLLEEMRAAGIDRDVITWNTLISVCKERGEWERALGCLRDMQTLDRVEPDTISFNAAIAACARGGAVEEGRRLLGRMKAQDVDRDTCTYNTLMDGYTRAGSFPDVLHVLDQMGKEGGRARPDVISYTQALSAAEKVGDYEAADRLLAAMKVAGIRWNQYTYAVVMALCEKTGRWPQALHLLHSMRRRGLTPDSTCYTVVVKACASAQKLGHCLALLERMQNDGVVPTIHIYTILVGAALMKGKAWTAVGLYHDMLARGVRPNGVFVSAVIHALLEGGGSQVGGGKLEEEGKEGEGEQGGNREESVRGRQGRDGQALIRSERWVDGPVDKAGSPGGKKSSRAPPTLSTGRTRAKTILTRMEREVRRAQVVAGAEKRPGETEDPRSGERAVPWSGQGVCLDRREYHVLLRAICRKGHLAFAHEILQHMVRVHLPPDVTAYNYLVLGYAARGNAAATNALVREMHRKGVEPNVFTFINLVRACTLAGCPEKALSVVDPAFSWDFYSAAITIYHQSGCFAEADALYQQAVLHGKVPVDVTLTPADHALDLHGMSAPVAAAAVRYALKRIREEWWRCGPAAVKDLVLISGVGKGSLVPFRPTLRPAVQDMLVEQYYPPIDSTTQPGNAGRVVVGRESLLAWLEGKEGGGQSEGEGGGEDQERDVAEESMSL</sequence>